<name>A0ABQ7GJ85_DUNSA</name>
<dbReference type="PROSITE" id="PS50088">
    <property type="entry name" value="ANK_REPEAT"/>
    <property type="match status" value="1"/>
</dbReference>
<evidence type="ECO:0000256" key="2">
    <source>
        <dbReference type="ARBA" id="ARBA00023043"/>
    </source>
</evidence>
<accession>A0ABQ7GJ85</accession>
<dbReference type="InterPro" id="IPR036047">
    <property type="entry name" value="F-box-like_dom_sf"/>
</dbReference>
<sequence>MIKQLLNVFTASHITSTCARCLFHFRRTPLTMLKVIGCFGAMVLRTTRVVAAAQDAAAQDVAAQEAAAESAAVQEAAAEEAAAASIHCLPGEVLLHILSFVERPRDLRACFGTNKGARAAAKDPALQAAWLLKNRPQSALSMAAQRRQGDVVLQLLKQGVSATAWVRDCSLSSYNYGPIALAAKYDLPEVVDWLWNRPPVCYSVRADVEEAVEALFLAAKYGCPECLQLLLLPLSPVHANIKRPGDSMSLLHAAVSRQKGKSADETVRVLASFGASCEARDKRGRSPLHVACSNSRALYSMIQADVTLRTVRALLDAPQGMSVIDSQDGRGFTPLHCAAKNGLMDCCAELVKRGARVSIHSKSGRKPYQVAEDEGFDQIRGDAAACKLKLMTCIQQAIRHCVLSA</sequence>
<dbReference type="SMART" id="SM00248">
    <property type="entry name" value="ANK"/>
    <property type="match status" value="6"/>
</dbReference>
<evidence type="ECO:0000313" key="5">
    <source>
        <dbReference type="Proteomes" id="UP000815325"/>
    </source>
</evidence>
<dbReference type="PANTHER" id="PTHR24198">
    <property type="entry name" value="ANKYRIN REPEAT AND PROTEIN KINASE DOMAIN-CONTAINING PROTEIN"/>
    <property type="match status" value="1"/>
</dbReference>
<keyword evidence="2 3" id="KW-0040">ANK repeat</keyword>
<dbReference type="EMBL" id="MU069743">
    <property type="protein sequence ID" value="KAF5834673.1"/>
    <property type="molecule type" value="Genomic_DNA"/>
</dbReference>
<feature type="repeat" description="ANK" evidence="3">
    <location>
        <begin position="330"/>
        <end position="362"/>
    </location>
</feature>
<protein>
    <submittedName>
        <fullName evidence="4">Ankyrin repeat-containing domain protein</fullName>
    </submittedName>
</protein>
<keyword evidence="5" id="KW-1185">Reference proteome</keyword>
<dbReference type="SUPFAM" id="SSF48403">
    <property type="entry name" value="Ankyrin repeat"/>
    <property type="match status" value="1"/>
</dbReference>
<evidence type="ECO:0000256" key="1">
    <source>
        <dbReference type="ARBA" id="ARBA00022737"/>
    </source>
</evidence>
<reference evidence="4" key="1">
    <citation type="submission" date="2017-08" db="EMBL/GenBank/DDBJ databases">
        <authorList>
            <person name="Polle J.E."/>
            <person name="Barry K."/>
            <person name="Cushman J."/>
            <person name="Schmutz J."/>
            <person name="Tran D."/>
            <person name="Hathwaick L.T."/>
            <person name="Yim W.C."/>
            <person name="Jenkins J."/>
            <person name="Mckie-Krisberg Z.M."/>
            <person name="Prochnik S."/>
            <person name="Lindquist E."/>
            <person name="Dockter R.B."/>
            <person name="Adam C."/>
            <person name="Molina H."/>
            <person name="Bunkerborg J."/>
            <person name="Jin E."/>
            <person name="Buchheim M."/>
            <person name="Magnuson J."/>
        </authorList>
    </citation>
    <scope>NUCLEOTIDE SEQUENCE</scope>
    <source>
        <strain evidence="4">CCAP 19/18</strain>
    </source>
</reference>
<comment type="caution">
    <text evidence="4">The sequence shown here is derived from an EMBL/GenBank/DDBJ whole genome shotgun (WGS) entry which is preliminary data.</text>
</comment>
<dbReference type="Proteomes" id="UP000815325">
    <property type="component" value="Unassembled WGS sequence"/>
</dbReference>
<proteinExistence type="predicted"/>
<dbReference type="Pfam" id="PF12796">
    <property type="entry name" value="Ank_2"/>
    <property type="match status" value="1"/>
</dbReference>
<organism evidence="4 5">
    <name type="scientific">Dunaliella salina</name>
    <name type="common">Green alga</name>
    <name type="synonym">Protococcus salinus</name>
    <dbReference type="NCBI Taxonomy" id="3046"/>
    <lineage>
        <taxon>Eukaryota</taxon>
        <taxon>Viridiplantae</taxon>
        <taxon>Chlorophyta</taxon>
        <taxon>core chlorophytes</taxon>
        <taxon>Chlorophyceae</taxon>
        <taxon>CS clade</taxon>
        <taxon>Chlamydomonadales</taxon>
        <taxon>Dunaliellaceae</taxon>
        <taxon>Dunaliella</taxon>
    </lineage>
</organism>
<evidence type="ECO:0000313" key="4">
    <source>
        <dbReference type="EMBL" id="KAF5834673.1"/>
    </source>
</evidence>
<dbReference type="SUPFAM" id="SSF81383">
    <property type="entry name" value="F-box domain"/>
    <property type="match status" value="1"/>
</dbReference>
<dbReference type="PANTHER" id="PTHR24198:SF165">
    <property type="entry name" value="ANKYRIN REPEAT-CONTAINING PROTEIN-RELATED"/>
    <property type="match status" value="1"/>
</dbReference>
<gene>
    <name evidence="4" type="ORF">DUNSADRAFT_8555</name>
</gene>
<dbReference type="Pfam" id="PF00023">
    <property type="entry name" value="Ank"/>
    <property type="match status" value="1"/>
</dbReference>
<keyword evidence="1" id="KW-0677">Repeat</keyword>
<dbReference type="InterPro" id="IPR036770">
    <property type="entry name" value="Ankyrin_rpt-contain_sf"/>
</dbReference>
<dbReference type="InterPro" id="IPR002110">
    <property type="entry name" value="Ankyrin_rpt"/>
</dbReference>
<dbReference type="PROSITE" id="PS50297">
    <property type="entry name" value="ANK_REP_REGION"/>
    <property type="match status" value="1"/>
</dbReference>
<evidence type="ECO:0000256" key="3">
    <source>
        <dbReference type="PROSITE-ProRule" id="PRU00023"/>
    </source>
</evidence>
<dbReference type="Gene3D" id="1.25.40.20">
    <property type="entry name" value="Ankyrin repeat-containing domain"/>
    <property type="match status" value="1"/>
</dbReference>